<keyword evidence="3" id="KW-1185">Reference proteome</keyword>
<proteinExistence type="predicted"/>
<dbReference type="Proteomes" id="UP001283361">
    <property type="component" value="Unassembled WGS sequence"/>
</dbReference>
<sequence>MTQGLLETGGINAKHLWGGGVVLWPVDWSQYYGPTPRNQRLLLTNRLYKQKIMALTPFLGRRGTGRRSCSWSLDQPRPRGHAPCTA</sequence>
<comment type="caution">
    <text evidence="2">The sequence shown here is derived from an EMBL/GenBank/DDBJ whole genome shotgun (WGS) entry which is preliminary data.</text>
</comment>
<accession>A0AAE0XQR0</accession>
<protein>
    <submittedName>
        <fullName evidence="2">Uncharacterized protein</fullName>
    </submittedName>
</protein>
<evidence type="ECO:0000256" key="1">
    <source>
        <dbReference type="SAM" id="MobiDB-lite"/>
    </source>
</evidence>
<feature type="region of interest" description="Disordered" evidence="1">
    <location>
        <begin position="61"/>
        <end position="86"/>
    </location>
</feature>
<evidence type="ECO:0000313" key="2">
    <source>
        <dbReference type="EMBL" id="KAK3702603.1"/>
    </source>
</evidence>
<dbReference type="AlphaFoldDB" id="A0AAE0XQR0"/>
<gene>
    <name evidence="2" type="ORF">RRG08_042593</name>
</gene>
<dbReference type="EMBL" id="JAWDGP010007852">
    <property type="protein sequence ID" value="KAK3702603.1"/>
    <property type="molecule type" value="Genomic_DNA"/>
</dbReference>
<reference evidence="2" key="1">
    <citation type="journal article" date="2023" name="G3 (Bethesda)">
        <title>A reference genome for the long-term kleptoplast-retaining sea slug Elysia crispata morphotype clarki.</title>
        <authorList>
            <person name="Eastman K.E."/>
            <person name="Pendleton A.L."/>
            <person name="Shaikh M.A."/>
            <person name="Suttiyut T."/>
            <person name="Ogas R."/>
            <person name="Tomko P."/>
            <person name="Gavelis G."/>
            <person name="Widhalm J.R."/>
            <person name="Wisecaver J.H."/>
        </authorList>
    </citation>
    <scope>NUCLEOTIDE SEQUENCE</scope>
    <source>
        <strain evidence="2">ECLA1</strain>
    </source>
</reference>
<evidence type="ECO:0000313" key="3">
    <source>
        <dbReference type="Proteomes" id="UP001283361"/>
    </source>
</evidence>
<name>A0AAE0XQR0_9GAST</name>
<organism evidence="2 3">
    <name type="scientific">Elysia crispata</name>
    <name type="common">lettuce slug</name>
    <dbReference type="NCBI Taxonomy" id="231223"/>
    <lineage>
        <taxon>Eukaryota</taxon>
        <taxon>Metazoa</taxon>
        <taxon>Spiralia</taxon>
        <taxon>Lophotrochozoa</taxon>
        <taxon>Mollusca</taxon>
        <taxon>Gastropoda</taxon>
        <taxon>Heterobranchia</taxon>
        <taxon>Euthyneura</taxon>
        <taxon>Panpulmonata</taxon>
        <taxon>Sacoglossa</taxon>
        <taxon>Placobranchoidea</taxon>
        <taxon>Plakobranchidae</taxon>
        <taxon>Elysia</taxon>
    </lineage>
</organism>